<dbReference type="STRING" id="578462.A0A0L0SB16"/>
<dbReference type="Pfam" id="PF04667">
    <property type="entry name" value="Endosulfine"/>
    <property type="match status" value="1"/>
</dbReference>
<dbReference type="eggNOG" id="KOG4076">
    <property type="taxonomic scope" value="Eukaryota"/>
</dbReference>
<dbReference type="Proteomes" id="UP000054350">
    <property type="component" value="Unassembled WGS sequence"/>
</dbReference>
<dbReference type="OrthoDB" id="121051at2759"/>
<dbReference type="PANTHER" id="PTHR11361:SF34">
    <property type="entry name" value="DNA MISMATCH REPAIR PROTEIN MSH1, MITOCHONDRIAL"/>
    <property type="match status" value="1"/>
</dbReference>
<reference evidence="9" key="2">
    <citation type="submission" date="2009-11" db="EMBL/GenBank/DDBJ databases">
        <title>The Genome Sequence of Allomyces macrogynus strain ATCC 38327.</title>
        <authorList>
            <consortium name="The Broad Institute Genome Sequencing Platform"/>
            <person name="Russ C."/>
            <person name="Cuomo C."/>
            <person name="Shea T."/>
            <person name="Young S.K."/>
            <person name="Zeng Q."/>
            <person name="Koehrsen M."/>
            <person name="Haas B."/>
            <person name="Borodovsky M."/>
            <person name="Guigo R."/>
            <person name="Alvarado L."/>
            <person name="Berlin A."/>
            <person name="Borenstein D."/>
            <person name="Chen Z."/>
            <person name="Engels R."/>
            <person name="Freedman E."/>
            <person name="Gellesch M."/>
            <person name="Goldberg J."/>
            <person name="Griggs A."/>
            <person name="Gujja S."/>
            <person name="Heiman D."/>
            <person name="Hepburn T."/>
            <person name="Howarth C."/>
            <person name="Jen D."/>
            <person name="Larson L."/>
            <person name="Lewis B."/>
            <person name="Mehta T."/>
            <person name="Park D."/>
            <person name="Pearson M."/>
            <person name="Roberts A."/>
            <person name="Saif S."/>
            <person name="Shenoy N."/>
            <person name="Sisk P."/>
            <person name="Stolte C."/>
            <person name="Sykes S."/>
            <person name="Walk T."/>
            <person name="White J."/>
            <person name="Yandava C."/>
            <person name="Burger G."/>
            <person name="Gray M.W."/>
            <person name="Holland P.W.H."/>
            <person name="King N."/>
            <person name="Lang F.B.F."/>
            <person name="Roger A.J."/>
            <person name="Ruiz-Trillo I."/>
            <person name="Lander E."/>
            <person name="Nusbaum C."/>
        </authorList>
    </citation>
    <scope>NUCLEOTIDE SEQUENCE [LARGE SCALE GENOMIC DNA]</scope>
    <source>
        <strain evidence="9">ATCC 38327</strain>
    </source>
</reference>
<evidence type="ECO:0000259" key="7">
    <source>
        <dbReference type="SMART" id="SM00534"/>
    </source>
</evidence>
<feature type="domain" description="DNA mismatch repair proteins mutS family" evidence="7">
    <location>
        <begin position="57"/>
        <end position="193"/>
    </location>
</feature>
<dbReference type="EMBL" id="GG745334">
    <property type="protein sequence ID" value="KNE59594.1"/>
    <property type="molecule type" value="Genomic_DNA"/>
</dbReference>
<keyword evidence="4" id="KW-0238">DNA-binding</keyword>
<dbReference type="PANTHER" id="PTHR11361">
    <property type="entry name" value="DNA MISMATCH REPAIR PROTEIN MUTS FAMILY MEMBER"/>
    <property type="match status" value="1"/>
</dbReference>
<gene>
    <name evidence="8" type="ORF">AMAG_18211</name>
</gene>
<feature type="region of interest" description="Disordered" evidence="6">
    <location>
        <begin position="172"/>
        <end position="238"/>
    </location>
</feature>
<accession>A0A0L0SB16</accession>
<dbReference type="VEuPathDB" id="FungiDB:AMAG_18211"/>
<evidence type="ECO:0000256" key="4">
    <source>
        <dbReference type="ARBA" id="ARBA00023125"/>
    </source>
</evidence>
<keyword evidence="2" id="KW-0547">Nucleotide-binding</keyword>
<dbReference type="GO" id="GO:0005524">
    <property type="term" value="F:ATP binding"/>
    <property type="evidence" value="ECO:0007669"/>
    <property type="project" value="UniProtKB-KW"/>
</dbReference>
<keyword evidence="3" id="KW-0067">ATP-binding</keyword>
<evidence type="ECO:0000256" key="1">
    <source>
        <dbReference type="ARBA" id="ARBA00010520"/>
    </source>
</evidence>
<reference evidence="8 9" key="1">
    <citation type="submission" date="2009-11" db="EMBL/GenBank/DDBJ databases">
        <title>Annotation of Allomyces macrogynus ATCC 38327.</title>
        <authorList>
            <consortium name="The Broad Institute Genome Sequencing Platform"/>
            <person name="Russ C."/>
            <person name="Cuomo C."/>
            <person name="Burger G."/>
            <person name="Gray M.W."/>
            <person name="Holland P.W.H."/>
            <person name="King N."/>
            <person name="Lang F.B.F."/>
            <person name="Roger A.J."/>
            <person name="Ruiz-Trillo I."/>
            <person name="Young S.K."/>
            <person name="Zeng Q."/>
            <person name="Gargeya S."/>
            <person name="Fitzgerald M."/>
            <person name="Haas B."/>
            <person name="Abouelleil A."/>
            <person name="Alvarado L."/>
            <person name="Arachchi H.M."/>
            <person name="Berlin A."/>
            <person name="Chapman S.B."/>
            <person name="Gearin G."/>
            <person name="Goldberg J."/>
            <person name="Griggs A."/>
            <person name="Gujja S."/>
            <person name="Hansen M."/>
            <person name="Heiman D."/>
            <person name="Howarth C."/>
            <person name="Larimer J."/>
            <person name="Lui A."/>
            <person name="MacDonald P.J.P."/>
            <person name="McCowen C."/>
            <person name="Montmayeur A."/>
            <person name="Murphy C."/>
            <person name="Neiman D."/>
            <person name="Pearson M."/>
            <person name="Priest M."/>
            <person name="Roberts A."/>
            <person name="Saif S."/>
            <person name="Shea T."/>
            <person name="Sisk P."/>
            <person name="Stolte C."/>
            <person name="Sykes S."/>
            <person name="Wortman J."/>
            <person name="Nusbaum C."/>
            <person name="Birren B."/>
        </authorList>
    </citation>
    <scope>NUCLEOTIDE SEQUENCE [LARGE SCALE GENOMIC DNA]</scope>
    <source>
        <strain evidence="8 9">ATCC 38327</strain>
    </source>
</reference>
<evidence type="ECO:0000256" key="3">
    <source>
        <dbReference type="ARBA" id="ARBA00022840"/>
    </source>
</evidence>
<comment type="similarity">
    <text evidence="1 5">Belongs to the endosulfine family.</text>
</comment>
<dbReference type="eggNOG" id="KOG0218">
    <property type="taxonomic scope" value="Eukaryota"/>
</dbReference>
<name>A0A0L0SB16_ALLM3</name>
<evidence type="ECO:0000313" key="8">
    <source>
        <dbReference type="EMBL" id="KNE59594.1"/>
    </source>
</evidence>
<dbReference type="GO" id="GO:0030983">
    <property type="term" value="F:mismatched DNA binding"/>
    <property type="evidence" value="ECO:0007669"/>
    <property type="project" value="InterPro"/>
</dbReference>
<feature type="compositionally biased region" description="Basic residues" evidence="6">
    <location>
        <begin position="220"/>
        <end position="238"/>
    </location>
</feature>
<dbReference type="SMART" id="SM00534">
    <property type="entry name" value="MUTSac"/>
    <property type="match status" value="1"/>
</dbReference>
<sequence>MTQVFCTFADRFNCVRPKFTDDHTMVLKQVIHPVIYESALEAGRHVVPNDCELDHDKCLIVISGANMGGKTCYMRTVGAAVILAQIGCPVPATSAQLPIYDAIYTRFGSYDDLAHNQSTFAAEMVDLRPPDPAVIADQERKLLDKYGKLPMAKKSVLGHRLKERKYFDSGDYAMSKAGKSSPSTVGSAHPTPDMIPHSHPATSGPDIGRATGRDAAGARRPPRSRRLSRRPRRRPRRW</sequence>
<dbReference type="Gene3D" id="3.40.50.300">
    <property type="entry name" value="P-loop containing nucleotide triphosphate hydrolases"/>
    <property type="match status" value="1"/>
</dbReference>
<dbReference type="InterPro" id="IPR006760">
    <property type="entry name" value="Endosulphine"/>
</dbReference>
<dbReference type="Pfam" id="PF00488">
    <property type="entry name" value="MutS_V"/>
    <property type="match status" value="1"/>
</dbReference>
<evidence type="ECO:0000313" key="9">
    <source>
        <dbReference type="Proteomes" id="UP000054350"/>
    </source>
</evidence>
<evidence type="ECO:0000256" key="6">
    <source>
        <dbReference type="SAM" id="MobiDB-lite"/>
    </source>
</evidence>
<evidence type="ECO:0000256" key="2">
    <source>
        <dbReference type="ARBA" id="ARBA00022741"/>
    </source>
</evidence>
<dbReference type="AlphaFoldDB" id="A0A0L0SB16"/>
<dbReference type="GO" id="GO:0006298">
    <property type="term" value="P:mismatch repair"/>
    <property type="evidence" value="ECO:0007669"/>
    <property type="project" value="InterPro"/>
</dbReference>
<proteinExistence type="inferred from homology"/>
<dbReference type="InterPro" id="IPR027417">
    <property type="entry name" value="P-loop_NTPase"/>
</dbReference>
<protein>
    <recommendedName>
        <fullName evidence="5">mRNA stability protein</fullName>
    </recommendedName>
</protein>
<evidence type="ECO:0000256" key="5">
    <source>
        <dbReference type="RuleBase" id="RU363120"/>
    </source>
</evidence>
<comment type="function">
    <text evidence="5">Plays an essential role in initiation of the G0 program by preventing the degradation of specific nutrient-regulated mRNAs via the 5'-3' mRNA decay pathway.</text>
</comment>
<dbReference type="InterPro" id="IPR000432">
    <property type="entry name" value="DNA_mismatch_repair_MutS_C"/>
</dbReference>
<dbReference type="SUPFAM" id="SSF52540">
    <property type="entry name" value="P-loop containing nucleoside triphosphate hydrolases"/>
    <property type="match status" value="1"/>
</dbReference>
<organism evidence="8 9">
    <name type="scientific">Allomyces macrogynus (strain ATCC 38327)</name>
    <name type="common">Allomyces javanicus var. macrogynus</name>
    <dbReference type="NCBI Taxonomy" id="578462"/>
    <lineage>
        <taxon>Eukaryota</taxon>
        <taxon>Fungi</taxon>
        <taxon>Fungi incertae sedis</taxon>
        <taxon>Blastocladiomycota</taxon>
        <taxon>Blastocladiomycetes</taxon>
        <taxon>Blastocladiales</taxon>
        <taxon>Blastocladiaceae</taxon>
        <taxon>Allomyces</taxon>
    </lineage>
</organism>
<keyword evidence="9" id="KW-1185">Reference proteome</keyword>
<dbReference type="GO" id="GO:0140664">
    <property type="term" value="F:ATP-dependent DNA damage sensor activity"/>
    <property type="evidence" value="ECO:0007669"/>
    <property type="project" value="InterPro"/>
</dbReference>
<dbReference type="InterPro" id="IPR045076">
    <property type="entry name" value="MutS"/>
</dbReference>